<name>A0A2H1WBU1_SPOFR</name>
<evidence type="ECO:0000313" key="1">
    <source>
        <dbReference type="EMBL" id="SOQ50555.1"/>
    </source>
</evidence>
<organism evidence="1">
    <name type="scientific">Spodoptera frugiperda</name>
    <name type="common">Fall armyworm</name>
    <dbReference type="NCBI Taxonomy" id="7108"/>
    <lineage>
        <taxon>Eukaryota</taxon>
        <taxon>Metazoa</taxon>
        <taxon>Ecdysozoa</taxon>
        <taxon>Arthropoda</taxon>
        <taxon>Hexapoda</taxon>
        <taxon>Insecta</taxon>
        <taxon>Pterygota</taxon>
        <taxon>Neoptera</taxon>
        <taxon>Endopterygota</taxon>
        <taxon>Lepidoptera</taxon>
        <taxon>Glossata</taxon>
        <taxon>Ditrysia</taxon>
        <taxon>Noctuoidea</taxon>
        <taxon>Noctuidae</taxon>
        <taxon>Amphipyrinae</taxon>
        <taxon>Spodoptera</taxon>
    </lineage>
</organism>
<gene>
    <name evidence="1" type="ORF">SFRICE_015945</name>
</gene>
<sequence>MTSPALGEARGSVRLLLTKNHPVPTPAFRTGAPSHVIGGVRLLPYTGHNSSLRATTEEKYLKNRKKRIEPVIFCSAHLRPLDQRGIHFDINFQTTLLLARPKEPSDHHRWDPVGLVPDPELQATWRIYWDSKTRGRNGVVVVVVAQEWRARLGKHSVGRPPAKWRGDIRSGWKRRAKEKKKREKLSGVLLERPMFSSDEHQLMLGLGDTVSDSYGLKTTRFEPEPRNPLDRPQWSAVQRLFKSTSIKVPSKSIQRFQILAKTNRQSDKNFKNMYIHMHVVESVFEMTIEPRVKSQYLLPRPRRENLSDDFPPSKRAISSLLLNEDLLHNWRKMYVQHAVAPAIKCICSNGATQNTHATCNKPLDICFTPRWSIFRRYCNTFSRGKIIQCLSPPWVRREGSVRLLLTKNHPVPTPAFRAGAPVNPLGSP</sequence>
<dbReference type="EMBL" id="ODYU01007622">
    <property type="protein sequence ID" value="SOQ50555.1"/>
    <property type="molecule type" value="Genomic_DNA"/>
</dbReference>
<protein>
    <submittedName>
        <fullName evidence="1">SFRICE_015945</fullName>
    </submittedName>
</protein>
<accession>A0A2H1WBU1</accession>
<proteinExistence type="predicted"/>
<reference evidence="1" key="1">
    <citation type="submission" date="2016-07" db="EMBL/GenBank/DDBJ databases">
        <authorList>
            <person name="Bretaudeau A."/>
        </authorList>
    </citation>
    <scope>NUCLEOTIDE SEQUENCE</scope>
    <source>
        <strain evidence="1">Rice</strain>
        <tissue evidence="1">Whole body</tissue>
    </source>
</reference>
<dbReference type="AlphaFoldDB" id="A0A2H1WBU1"/>